<name>A0A699JDX7_TANCI</name>
<sequence>MAGRGGGWLAKGSIVSNDGLGGGGLVVHRGGGEVKGGRANLGVVNSLLGEITKDVMGERGRDTIRVDREVVW</sequence>
<dbReference type="AlphaFoldDB" id="A0A699JDX7"/>
<accession>A0A699JDX7</accession>
<gene>
    <name evidence="1" type="ORF">Tci_602795</name>
</gene>
<proteinExistence type="predicted"/>
<dbReference type="EMBL" id="BKCJ010402043">
    <property type="protein sequence ID" value="GFA30823.1"/>
    <property type="molecule type" value="Genomic_DNA"/>
</dbReference>
<evidence type="ECO:0000313" key="1">
    <source>
        <dbReference type="EMBL" id="GFA30823.1"/>
    </source>
</evidence>
<protein>
    <submittedName>
        <fullName evidence="1">Uncharacterized protein</fullName>
    </submittedName>
</protein>
<comment type="caution">
    <text evidence="1">The sequence shown here is derived from an EMBL/GenBank/DDBJ whole genome shotgun (WGS) entry which is preliminary data.</text>
</comment>
<reference evidence="1" key="1">
    <citation type="journal article" date="2019" name="Sci. Rep.">
        <title>Draft genome of Tanacetum cinerariifolium, the natural source of mosquito coil.</title>
        <authorList>
            <person name="Yamashiro T."/>
            <person name="Shiraishi A."/>
            <person name="Satake H."/>
            <person name="Nakayama K."/>
        </authorList>
    </citation>
    <scope>NUCLEOTIDE SEQUENCE</scope>
</reference>
<organism evidence="1">
    <name type="scientific">Tanacetum cinerariifolium</name>
    <name type="common">Dalmatian daisy</name>
    <name type="synonym">Chrysanthemum cinerariifolium</name>
    <dbReference type="NCBI Taxonomy" id="118510"/>
    <lineage>
        <taxon>Eukaryota</taxon>
        <taxon>Viridiplantae</taxon>
        <taxon>Streptophyta</taxon>
        <taxon>Embryophyta</taxon>
        <taxon>Tracheophyta</taxon>
        <taxon>Spermatophyta</taxon>
        <taxon>Magnoliopsida</taxon>
        <taxon>eudicotyledons</taxon>
        <taxon>Gunneridae</taxon>
        <taxon>Pentapetalae</taxon>
        <taxon>asterids</taxon>
        <taxon>campanulids</taxon>
        <taxon>Asterales</taxon>
        <taxon>Asteraceae</taxon>
        <taxon>Asteroideae</taxon>
        <taxon>Anthemideae</taxon>
        <taxon>Anthemidinae</taxon>
        <taxon>Tanacetum</taxon>
    </lineage>
</organism>